<evidence type="ECO:0000313" key="2">
    <source>
        <dbReference type="Proteomes" id="UP000054618"/>
    </source>
</evidence>
<accession>A0A0W0XM66</accession>
<name>A0A0W0XM66_9GAMM</name>
<protein>
    <submittedName>
        <fullName evidence="1">Uncharacterized protein</fullName>
    </submittedName>
</protein>
<proteinExistence type="predicted"/>
<sequence length="312" mass="35490">MSRTNLQLGASDVETRLHHLFGSKSPSEFIKPSDKIDFEFFSKENIKGYIYKPNGSGFDPKKYWVEENNNQIIITTAVSVHHSVSEKGTYVTNFKKEELDAILNHIKSLHPDKPVHMISPRVESGLREDHIVIEYTCHANVSKTCIIDSKSSPSGRAHAELSRIHTEKQAFFNSTDCGFHVVRTIPILVNMIRNNQTVNQTTLRNHLQVTDFEHSIAYEKLKKLLDIYSDRTASGNKKHSTLFFFRFGILPSVKKASVEKILENIDNDRDIFTGMSKPEIEAAKDSVLGETVKEYMRTAAASFQPNPFIHPR</sequence>
<organism evidence="1 2">
    <name type="scientific">Legionella quinlivanii</name>
    <dbReference type="NCBI Taxonomy" id="45073"/>
    <lineage>
        <taxon>Bacteria</taxon>
        <taxon>Pseudomonadati</taxon>
        <taxon>Pseudomonadota</taxon>
        <taxon>Gammaproteobacteria</taxon>
        <taxon>Legionellales</taxon>
        <taxon>Legionellaceae</taxon>
        <taxon>Legionella</taxon>
    </lineage>
</organism>
<keyword evidence="2" id="KW-1185">Reference proteome</keyword>
<gene>
    <name evidence="1" type="ORF">Lqui_2927</name>
</gene>
<reference evidence="1 2" key="1">
    <citation type="submission" date="2015-11" db="EMBL/GenBank/DDBJ databases">
        <title>Genomic analysis of 38 Legionella species identifies large and diverse effector repertoires.</title>
        <authorList>
            <person name="Burstein D."/>
            <person name="Amaro F."/>
            <person name="Zusman T."/>
            <person name="Lifshitz Z."/>
            <person name="Cohen O."/>
            <person name="Gilbert J.A."/>
            <person name="Pupko T."/>
            <person name="Shuman H.A."/>
            <person name="Segal G."/>
        </authorList>
    </citation>
    <scope>NUCLEOTIDE SEQUENCE [LARGE SCALE GENOMIC DNA]</scope>
    <source>
        <strain evidence="1 2">CDC#1442-AUS-E</strain>
    </source>
</reference>
<dbReference type="AlphaFoldDB" id="A0A0W0XM66"/>
<dbReference type="PATRIC" id="fig|45073.5.peg.3105"/>
<dbReference type="STRING" id="45073.Lqui_2927"/>
<dbReference type="EMBL" id="LNYS01000025">
    <property type="protein sequence ID" value="KTD45456.1"/>
    <property type="molecule type" value="Genomic_DNA"/>
</dbReference>
<comment type="caution">
    <text evidence="1">The sequence shown here is derived from an EMBL/GenBank/DDBJ whole genome shotgun (WGS) entry which is preliminary data.</text>
</comment>
<dbReference type="OrthoDB" id="5644731at2"/>
<evidence type="ECO:0000313" key="1">
    <source>
        <dbReference type="EMBL" id="KTD45456.1"/>
    </source>
</evidence>
<dbReference type="RefSeq" id="WP_058508979.1">
    <property type="nucleotide sequence ID" value="NZ_CAAAIK010000017.1"/>
</dbReference>
<dbReference type="Proteomes" id="UP000054618">
    <property type="component" value="Unassembled WGS sequence"/>
</dbReference>